<accession>A0A3P8C396</accession>
<accession>A0A183GA17</accession>
<dbReference type="WBParaSite" id="HPBE_0001882001-mRNA-1">
    <property type="protein sequence ID" value="HPBE_0001882001-mRNA-1"/>
    <property type="gene ID" value="HPBE_0001882001"/>
</dbReference>
<feature type="compositionally biased region" description="Basic and acidic residues" evidence="1">
    <location>
        <begin position="98"/>
        <end position="107"/>
    </location>
</feature>
<feature type="compositionally biased region" description="Polar residues" evidence="1">
    <location>
        <begin position="39"/>
        <end position="56"/>
    </location>
</feature>
<feature type="region of interest" description="Disordered" evidence="1">
    <location>
        <begin position="39"/>
        <end position="66"/>
    </location>
</feature>
<gene>
    <name evidence="2" type="ORF">HPBE_LOCUS18819</name>
</gene>
<proteinExistence type="predicted"/>
<protein>
    <submittedName>
        <fullName evidence="2 4">Uncharacterized protein</fullName>
    </submittedName>
</protein>
<organism evidence="3 4">
    <name type="scientific">Heligmosomoides polygyrus</name>
    <name type="common">Parasitic roundworm</name>
    <dbReference type="NCBI Taxonomy" id="6339"/>
    <lineage>
        <taxon>Eukaryota</taxon>
        <taxon>Metazoa</taxon>
        <taxon>Ecdysozoa</taxon>
        <taxon>Nematoda</taxon>
        <taxon>Chromadorea</taxon>
        <taxon>Rhabditida</taxon>
        <taxon>Rhabditina</taxon>
        <taxon>Rhabditomorpha</taxon>
        <taxon>Strongyloidea</taxon>
        <taxon>Heligmosomidae</taxon>
        <taxon>Heligmosomoides</taxon>
    </lineage>
</organism>
<reference evidence="4" key="2">
    <citation type="submission" date="2019-09" db="UniProtKB">
        <authorList>
            <consortium name="WormBaseParasite"/>
        </authorList>
    </citation>
    <scope>IDENTIFICATION</scope>
</reference>
<dbReference type="AlphaFoldDB" id="A0A183GA17"/>
<name>A0A183GA17_HELPZ</name>
<keyword evidence="3" id="KW-1185">Reference proteome</keyword>
<evidence type="ECO:0000313" key="2">
    <source>
        <dbReference type="EMBL" id="VDP13054.1"/>
    </source>
</evidence>
<reference evidence="2 3" key="1">
    <citation type="submission" date="2018-11" db="EMBL/GenBank/DDBJ databases">
        <authorList>
            <consortium name="Pathogen Informatics"/>
        </authorList>
    </citation>
    <scope>NUCLEOTIDE SEQUENCE [LARGE SCALE GENOMIC DNA]</scope>
</reference>
<feature type="compositionally biased region" description="Polar residues" evidence="1">
    <location>
        <begin position="84"/>
        <end position="96"/>
    </location>
</feature>
<evidence type="ECO:0000313" key="4">
    <source>
        <dbReference type="WBParaSite" id="HPBE_0001882001-mRNA-1"/>
    </source>
</evidence>
<dbReference type="EMBL" id="UZAH01030943">
    <property type="protein sequence ID" value="VDP13054.1"/>
    <property type="molecule type" value="Genomic_DNA"/>
</dbReference>
<evidence type="ECO:0000256" key="1">
    <source>
        <dbReference type="SAM" id="MobiDB-lite"/>
    </source>
</evidence>
<dbReference type="Proteomes" id="UP000050761">
    <property type="component" value="Unassembled WGS sequence"/>
</dbReference>
<feature type="region of interest" description="Disordered" evidence="1">
    <location>
        <begin position="79"/>
        <end position="124"/>
    </location>
</feature>
<sequence length="124" mass="13906">MFQPGSKERPVPNSLKSFFEFRINKIARSQARTLEECLTPSSSDECGSITKENVSTPEVAETSPVTRSTQLETVKLDGEPNVLIASSTQHTSLRNRSTQHETQRSDEEMNTQTVNSTQHSRRNP</sequence>
<evidence type="ECO:0000313" key="3">
    <source>
        <dbReference type="Proteomes" id="UP000050761"/>
    </source>
</evidence>